<accession>A0A5F2EWK6</accession>
<dbReference type="RefSeq" id="WP_108579061.1">
    <property type="nucleotide sequence ID" value="NZ_CP026952.1"/>
</dbReference>
<keyword evidence="2" id="KW-1185">Reference proteome</keyword>
<evidence type="ECO:0000313" key="2">
    <source>
        <dbReference type="Proteomes" id="UP000244384"/>
    </source>
</evidence>
<evidence type="ECO:0000313" key="1">
    <source>
        <dbReference type="EMBL" id="AWB93058.1"/>
    </source>
</evidence>
<gene>
    <name evidence="1" type="ORF">C3E78_13045</name>
</gene>
<protein>
    <submittedName>
        <fullName evidence="1">Uncharacterized protein</fullName>
    </submittedName>
</protein>
<dbReference type="AlphaFoldDB" id="A0A2S0WNY5"/>
<sequence length="337" mass="33921">MITTAQSPHTRWSFTAAFGTAGGLIVGLVVLAFLWPVATSSPKDLPVAVTGPPGAVAAVKAQVAKAGGPLELEEVTDRAAAIRAIEHRDVYGALVLGEPHGTLIASGASPVAAQMLRGVAAEMSAASGTASPVTDVVPLSSDDPNGSGLTAASLPIVLGGLIGGLLISVLVVGVTRRLAALVVYGVVAGVAAALVMQTWFGILEGNFWLEAAALGLAMLATSAFVVGCTALIGRAGIAVGIATTLLIANPISGATQPREFIAGPWGEIGQFLVPGAGSSLIRQLSYFPDASALREWLVLAAWALGGAALIALGHNRDRSPIPVPAFELEKEATHAAA</sequence>
<dbReference type="OrthoDB" id="2151407at2"/>
<name>A0A2S0WNY5_9ACTN</name>
<dbReference type="KEGG" id="aez:C3E78_13045"/>
<reference evidence="2" key="1">
    <citation type="submission" date="2018-01" db="EMBL/GenBank/DDBJ databases">
        <authorList>
            <person name="Li J."/>
        </authorList>
    </citation>
    <scope>NUCLEOTIDE SEQUENCE [LARGE SCALE GENOMIC DNA]</scope>
    <source>
        <strain evidence="2">592</strain>
    </source>
</reference>
<proteinExistence type="predicted"/>
<organism evidence="1 2">
    <name type="scientific">Aeromicrobium chenweiae</name>
    <dbReference type="NCBI Taxonomy" id="2079793"/>
    <lineage>
        <taxon>Bacteria</taxon>
        <taxon>Bacillati</taxon>
        <taxon>Actinomycetota</taxon>
        <taxon>Actinomycetes</taxon>
        <taxon>Propionibacteriales</taxon>
        <taxon>Nocardioidaceae</taxon>
        <taxon>Aeromicrobium</taxon>
    </lineage>
</organism>
<accession>A0A2S0WNY5</accession>
<dbReference type="Proteomes" id="UP000244384">
    <property type="component" value="Chromosome"/>
</dbReference>
<dbReference type="EMBL" id="CP026952">
    <property type="protein sequence ID" value="AWB93058.1"/>
    <property type="molecule type" value="Genomic_DNA"/>
</dbReference>